<name>A0A2Z6MK63_TRISU</name>
<keyword evidence="3" id="KW-0336">GPI-anchor</keyword>
<keyword evidence="2" id="KW-1003">Cell membrane</keyword>
<keyword evidence="5" id="KW-0472">Membrane</keyword>
<protein>
    <recommendedName>
        <fullName evidence="10">X8 domain-containing protein</fullName>
    </recommendedName>
</protein>
<feature type="compositionally biased region" description="Low complexity" evidence="9">
    <location>
        <begin position="106"/>
        <end position="118"/>
    </location>
</feature>
<sequence>MSSSSLSVKQAKRSPLLLLSISTTSKVSISTSNFVHWCQFNSNGSKSLHPKNAISQGSGRSSSINSWKKLKSQNSLNKFSSFEYLDIDSYGSPSSQPLPPFNSLAPQPTSLSPSSNSPVPNPPHDVFGPPSPKTIVTISPPPSPPKHVPSPPKSVISPPQIYLPPIVYPPPPSPHKKPPQYAIWCVAKPTVPDPIIQFAMDYACGSGADCKSIQPNGSCFQPNTLLAHASYAFNSYWQNTKIGGGTCDFGGTAMLVTVDPSKFVYHLSCEYVTIR</sequence>
<evidence type="ECO:0000256" key="5">
    <source>
        <dbReference type="ARBA" id="ARBA00023136"/>
    </source>
</evidence>
<evidence type="ECO:0000259" key="10">
    <source>
        <dbReference type="SMART" id="SM00768"/>
    </source>
</evidence>
<evidence type="ECO:0000313" key="11">
    <source>
        <dbReference type="EMBL" id="GAU30233.1"/>
    </source>
</evidence>
<evidence type="ECO:0000256" key="2">
    <source>
        <dbReference type="ARBA" id="ARBA00022475"/>
    </source>
</evidence>
<proteinExistence type="predicted"/>
<dbReference type="OrthoDB" id="421038at2759"/>
<evidence type="ECO:0000256" key="7">
    <source>
        <dbReference type="ARBA" id="ARBA00023180"/>
    </source>
</evidence>
<keyword evidence="4" id="KW-0732">Signal</keyword>
<dbReference type="Gene3D" id="1.20.58.1040">
    <property type="match status" value="1"/>
</dbReference>
<reference evidence="12" key="1">
    <citation type="journal article" date="2017" name="Front. Plant Sci.">
        <title>Climate Clever Clovers: New Paradigm to Reduce the Environmental Footprint of Ruminants by Breeding Low Methanogenic Forages Utilizing Haplotype Variation.</title>
        <authorList>
            <person name="Kaur P."/>
            <person name="Appels R."/>
            <person name="Bayer P.E."/>
            <person name="Keeble-Gagnere G."/>
            <person name="Wang J."/>
            <person name="Hirakawa H."/>
            <person name="Shirasawa K."/>
            <person name="Vercoe P."/>
            <person name="Stefanova K."/>
            <person name="Durmic Z."/>
            <person name="Nichols P."/>
            <person name="Revell C."/>
            <person name="Isobe S.N."/>
            <person name="Edwards D."/>
            <person name="Erskine W."/>
        </authorList>
    </citation>
    <scope>NUCLEOTIDE SEQUENCE [LARGE SCALE GENOMIC DNA]</scope>
    <source>
        <strain evidence="12">cv. Daliak</strain>
    </source>
</reference>
<dbReference type="GO" id="GO:0009506">
    <property type="term" value="C:plasmodesma"/>
    <property type="evidence" value="ECO:0007669"/>
    <property type="project" value="UniProtKB-ARBA"/>
</dbReference>
<evidence type="ECO:0000256" key="8">
    <source>
        <dbReference type="ARBA" id="ARBA00023288"/>
    </source>
</evidence>
<evidence type="ECO:0000256" key="1">
    <source>
        <dbReference type="ARBA" id="ARBA00004609"/>
    </source>
</evidence>
<gene>
    <name evidence="11" type="ORF">TSUD_67850</name>
</gene>
<dbReference type="PANTHER" id="PTHR31044">
    <property type="entry name" value="BETA-1,3 GLUCANASE"/>
    <property type="match status" value="1"/>
</dbReference>
<dbReference type="InterPro" id="IPR012946">
    <property type="entry name" value="X8"/>
</dbReference>
<dbReference type="Proteomes" id="UP000242715">
    <property type="component" value="Unassembled WGS sequence"/>
</dbReference>
<dbReference type="EMBL" id="DF973421">
    <property type="protein sequence ID" value="GAU30233.1"/>
    <property type="molecule type" value="Genomic_DNA"/>
</dbReference>
<keyword evidence="12" id="KW-1185">Reference proteome</keyword>
<dbReference type="InterPro" id="IPR044788">
    <property type="entry name" value="X8_dom_prot"/>
</dbReference>
<accession>A0A2Z6MK63</accession>
<dbReference type="SMART" id="SM00768">
    <property type="entry name" value="X8"/>
    <property type="match status" value="1"/>
</dbReference>
<dbReference type="GO" id="GO:0005886">
    <property type="term" value="C:plasma membrane"/>
    <property type="evidence" value="ECO:0007669"/>
    <property type="project" value="UniProtKB-SubCell"/>
</dbReference>
<keyword evidence="6" id="KW-1015">Disulfide bond</keyword>
<dbReference type="GO" id="GO:0098552">
    <property type="term" value="C:side of membrane"/>
    <property type="evidence" value="ECO:0007669"/>
    <property type="project" value="UniProtKB-KW"/>
</dbReference>
<dbReference type="AlphaFoldDB" id="A0A2Z6MK63"/>
<dbReference type="FunFam" id="1.20.58.1040:FF:000001">
    <property type="entry name" value="Glucan endo-1,3-beta-glucosidase 4"/>
    <property type="match status" value="1"/>
</dbReference>
<comment type="subcellular location">
    <subcellularLocation>
        <location evidence="1">Cell membrane</location>
        <topology evidence="1">Lipid-anchor</topology>
        <topology evidence="1">GPI-anchor</topology>
    </subcellularLocation>
</comment>
<evidence type="ECO:0000256" key="6">
    <source>
        <dbReference type="ARBA" id="ARBA00023157"/>
    </source>
</evidence>
<evidence type="ECO:0000256" key="4">
    <source>
        <dbReference type="ARBA" id="ARBA00022729"/>
    </source>
</evidence>
<evidence type="ECO:0000313" key="12">
    <source>
        <dbReference type="Proteomes" id="UP000242715"/>
    </source>
</evidence>
<evidence type="ECO:0000256" key="3">
    <source>
        <dbReference type="ARBA" id="ARBA00022622"/>
    </source>
</evidence>
<feature type="region of interest" description="Disordered" evidence="9">
    <location>
        <begin position="96"/>
        <end position="154"/>
    </location>
</feature>
<organism evidence="11 12">
    <name type="scientific">Trifolium subterraneum</name>
    <name type="common">Subterranean clover</name>
    <dbReference type="NCBI Taxonomy" id="3900"/>
    <lineage>
        <taxon>Eukaryota</taxon>
        <taxon>Viridiplantae</taxon>
        <taxon>Streptophyta</taxon>
        <taxon>Embryophyta</taxon>
        <taxon>Tracheophyta</taxon>
        <taxon>Spermatophyta</taxon>
        <taxon>Magnoliopsida</taxon>
        <taxon>eudicotyledons</taxon>
        <taxon>Gunneridae</taxon>
        <taxon>Pentapetalae</taxon>
        <taxon>rosids</taxon>
        <taxon>fabids</taxon>
        <taxon>Fabales</taxon>
        <taxon>Fabaceae</taxon>
        <taxon>Papilionoideae</taxon>
        <taxon>50 kb inversion clade</taxon>
        <taxon>NPAAA clade</taxon>
        <taxon>Hologalegina</taxon>
        <taxon>IRL clade</taxon>
        <taxon>Trifolieae</taxon>
        <taxon>Trifolium</taxon>
    </lineage>
</organism>
<dbReference type="PANTHER" id="PTHR31044:SF118">
    <property type="entry name" value="MAJOR POLLEN ALLERGEN OLE E 10-LIKE"/>
    <property type="match status" value="1"/>
</dbReference>
<keyword evidence="7" id="KW-0325">Glycoprotein</keyword>
<keyword evidence="8" id="KW-0449">Lipoprotein</keyword>
<evidence type="ECO:0000256" key="9">
    <source>
        <dbReference type="SAM" id="MobiDB-lite"/>
    </source>
</evidence>
<feature type="compositionally biased region" description="Pro residues" evidence="9">
    <location>
        <begin position="139"/>
        <end position="152"/>
    </location>
</feature>
<dbReference type="Pfam" id="PF07983">
    <property type="entry name" value="X8"/>
    <property type="match status" value="1"/>
</dbReference>
<feature type="domain" description="X8" evidence="10">
    <location>
        <begin position="183"/>
        <end position="271"/>
    </location>
</feature>